<reference evidence="11 12" key="1">
    <citation type="submission" date="2024-02" db="EMBL/GenBank/DDBJ databases">
        <authorList>
            <person name="Daric V."/>
            <person name="Darras S."/>
        </authorList>
    </citation>
    <scope>NUCLEOTIDE SEQUENCE [LARGE SCALE GENOMIC DNA]</scope>
</reference>
<dbReference type="PANTHER" id="PTHR10768">
    <property type="entry name" value="60S RIBOSOMAL PROTEIN L37"/>
    <property type="match status" value="1"/>
</dbReference>
<feature type="compositionally biased region" description="Basic residues" evidence="10">
    <location>
        <begin position="57"/>
        <end position="82"/>
    </location>
</feature>
<dbReference type="PANTHER" id="PTHR10768:SF0">
    <property type="entry name" value="RIBOSOMAL PROTEIN L37"/>
    <property type="match status" value="1"/>
</dbReference>
<evidence type="ECO:0000256" key="1">
    <source>
        <dbReference type="ARBA" id="ARBA00009805"/>
    </source>
</evidence>
<dbReference type="Proteomes" id="UP001642483">
    <property type="component" value="Unassembled WGS sequence"/>
</dbReference>
<evidence type="ECO:0000256" key="7">
    <source>
        <dbReference type="ARBA" id="ARBA00022980"/>
    </source>
</evidence>
<name>A0ABP0GBF3_CLALP</name>
<protein>
    <recommendedName>
        <fullName evidence="9">60S ribosomal protein L37</fullName>
    </recommendedName>
</protein>
<evidence type="ECO:0000256" key="6">
    <source>
        <dbReference type="ARBA" id="ARBA00022884"/>
    </source>
</evidence>
<dbReference type="EMBL" id="CAWYQH010000108">
    <property type="protein sequence ID" value="CAK8688945.1"/>
    <property type="molecule type" value="Genomic_DNA"/>
</dbReference>
<evidence type="ECO:0000256" key="10">
    <source>
        <dbReference type="SAM" id="MobiDB-lite"/>
    </source>
</evidence>
<dbReference type="Gene3D" id="2.20.25.30">
    <property type="match status" value="1"/>
</dbReference>
<evidence type="ECO:0000256" key="9">
    <source>
        <dbReference type="ARBA" id="ARBA00035332"/>
    </source>
</evidence>
<proteinExistence type="inferred from homology"/>
<evidence type="ECO:0000256" key="3">
    <source>
        <dbReference type="ARBA" id="ARBA00022730"/>
    </source>
</evidence>
<sequence length="101" mass="11813">MTKLCALCRDNTTKTKGTSSFGKKHNKTHTLCRRTGRSHYHIQKKQSAKIGQFNWSRKAKRRRTTGTGRMRHLKLVNRRFRNGFREGQTPKPRQSKSQTKA</sequence>
<evidence type="ECO:0000256" key="2">
    <source>
        <dbReference type="ARBA" id="ARBA00022723"/>
    </source>
</evidence>
<evidence type="ECO:0000256" key="5">
    <source>
        <dbReference type="ARBA" id="ARBA00022833"/>
    </source>
</evidence>
<dbReference type="InterPro" id="IPR011332">
    <property type="entry name" value="Ribosomal_zn-bd"/>
</dbReference>
<keyword evidence="6" id="KW-0694">RNA-binding</keyword>
<keyword evidence="4" id="KW-0863">Zinc-finger</keyword>
<keyword evidence="2" id="KW-0479">Metal-binding</keyword>
<accession>A0ABP0GBF3</accession>
<dbReference type="Pfam" id="PF01907">
    <property type="entry name" value="Ribosomal_L37e"/>
    <property type="match status" value="1"/>
</dbReference>
<gene>
    <name evidence="11" type="ORF">CVLEPA_LOCUS20946</name>
</gene>
<evidence type="ECO:0000313" key="11">
    <source>
        <dbReference type="EMBL" id="CAK8688945.1"/>
    </source>
</evidence>
<comment type="similarity">
    <text evidence="1">Belongs to the eukaryotic ribosomal protein eL37 family.</text>
</comment>
<keyword evidence="3" id="KW-0699">rRNA-binding</keyword>
<keyword evidence="8" id="KW-0687">Ribonucleoprotein</keyword>
<keyword evidence="5" id="KW-0862">Zinc</keyword>
<keyword evidence="12" id="KW-1185">Reference proteome</keyword>
<organism evidence="11 12">
    <name type="scientific">Clavelina lepadiformis</name>
    <name type="common">Light-bulb sea squirt</name>
    <name type="synonym">Ascidia lepadiformis</name>
    <dbReference type="NCBI Taxonomy" id="159417"/>
    <lineage>
        <taxon>Eukaryota</taxon>
        <taxon>Metazoa</taxon>
        <taxon>Chordata</taxon>
        <taxon>Tunicata</taxon>
        <taxon>Ascidiacea</taxon>
        <taxon>Aplousobranchia</taxon>
        <taxon>Clavelinidae</taxon>
        <taxon>Clavelina</taxon>
    </lineage>
</organism>
<evidence type="ECO:0000313" key="12">
    <source>
        <dbReference type="Proteomes" id="UP001642483"/>
    </source>
</evidence>
<evidence type="ECO:0000256" key="4">
    <source>
        <dbReference type="ARBA" id="ARBA00022771"/>
    </source>
</evidence>
<dbReference type="InterPro" id="IPR001569">
    <property type="entry name" value="Ribosomal_eL37"/>
</dbReference>
<dbReference type="SUPFAM" id="SSF57829">
    <property type="entry name" value="Zn-binding ribosomal proteins"/>
    <property type="match status" value="1"/>
</dbReference>
<comment type="caution">
    <text evidence="11">The sequence shown here is derived from an EMBL/GenBank/DDBJ whole genome shotgun (WGS) entry which is preliminary data.</text>
</comment>
<feature type="region of interest" description="Disordered" evidence="10">
    <location>
        <begin position="55"/>
        <end position="101"/>
    </location>
</feature>
<keyword evidence="7" id="KW-0689">Ribosomal protein</keyword>
<feature type="compositionally biased region" description="Polar residues" evidence="10">
    <location>
        <begin position="91"/>
        <end position="101"/>
    </location>
</feature>
<dbReference type="InterPro" id="IPR011331">
    <property type="entry name" value="Ribosomal_eL37/eL43"/>
</dbReference>
<evidence type="ECO:0000256" key="8">
    <source>
        <dbReference type="ARBA" id="ARBA00023274"/>
    </source>
</evidence>